<reference evidence="2 3" key="1">
    <citation type="submission" date="2020-07" db="EMBL/GenBank/DDBJ databases">
        <title>Comparative genomics of pyrophilous fungi reveals a link between fire events and developmental genes.</title>
        <authorList>
            <consortium name="DOE Joint Genome Institute"/>
            <person name="Steindorff A.S."/>
            <person name="Carver A."/>
            <person name="Calhoun S."/>
            <person name="Stillman K."/>
            <person name="Liu H."/>
            <person name="Lipzen A."/>
            <person name="Pangilinan J."/>
            <person name="Labutti K."/>
            <person name="Bruns T.D."/>
            <person name="Grigoriev I.V."/>
        </authorList>
    </citation>
    <scope>NUCLEOTIDE SEQUENCE [LARGE SCALE GENOMIC DNA]</scope>
    <source>
        <strain evidence="2 3">CBS 144469</strain>
    </source>
</reference>
<gene>
    <name evidence="2" type="ORF">DFP72DRAFT_429447</name>
</gene>
<accession>A0A8H6HWW9</accession>
<comment type="caution">
    <text evidence="2">The sequence shown here is derived from an EMBL/GenBank/DDBJ whole genome shotgun (WGS) entry which is preliminary data.</text>
</comment>
<keyword evidence="3" id="KW-1185">Reference proteome</keyword>
<dbReference type="EMBL" id="JACGCI010000040">
    <property type="protein sequence ID" value="KAF6753338.1"/>
    <property type="molecule type" value="Genomic_DNA"/>
</dbReference>
<dbReference type="AlphaFoldDB" id="A0A8H6HWW9"/>
<sequence>MAPPKPTSEELAAMSLAEKVALNAKIMARNAARTTAKALKASNVAIPEGVLVDGITGLSRPESPVDMTVTEAEKPIEEDDIESMTPGTLKKFLRFSMKFLGGKRSHSGSNDDLAAKKAKTKAYEDVEEIDLKVGEAAPLHVPKDYLDIWRCREHVPLSLFTKDAITLVHCKGNSLRTVKAQRPGEDKKSWIINPEDSRFRKESELDYATWSGAADLFCEWTQGLDRDGIVYSWMARHFAYVQTLVTRDGEDWPLVRSFDIATRSEYQMTPFTYGDDTHSARFIKHERAVQKKAAADKATAQAASSSRGGGGGGGSGSRGGASGQGFRSFRERQAGGRPSTSVCLICANTGHRSDACKATLTRTGAALFSKIRSDGKLVSIEGNKLICTPWNVFGKANWACKEHNRSEHMCSLCGKSDHPACSNTCVPKQDA</sequence>
<dbReference type="Proteomes" id="UP000521943">
    <property type="component" value="Unassembled WGS sequence"/>
</dbReference>
<feature type="compositionally biased region" description="Low complexity" evidence="1">
    <location>
        <begin position="296"/>
        <end position="306"/>
    </location>
</feature>
<evidence type="ECO:0000313" key="3">
    <source>
        <dbReference type="Proteomes" id="UP000521943"/>
    </source>
</evidence>
<evidence type="ECO:0000256" key="1">
    <source>
        <dbReference type="SAM" id="MobiDB-lite"/>
    </source>
</evidence>
<name>A0A8H6HWW9_9AGAR</name>
<feature type="region of interest" description="Disordered" evidence="1">
    <location>
        <begin position="294"/>
        <end position="326"/>
    </location>
</feature>
<feature type="compositionally biased region" description="Gly residues" evidence="1">
    <location>
        <begin position="307"/>
        <end position="323"/>
    </location>
</feature>
<proteinExistence type="predicted"/>
<organism evidence="2 3">
    <name type="scientific">Ephemerocybe angulata</name>
    <dbReference type="NCBI Taxonomy" id="980116"/>
    <lineage>
        <taxon>Eukaryota</taxon>
        <taxon>Fungi</taxon>
        <taxon>Dikarya</taxon>
        <taxon>Basidiomycota</taxon>
        <taxon>Agaricomycotina</taxon>
        <taxon>Agaricomycetes</taxon>
        <taxon>Agaricomycetidae</taxon>
        <taxon>Agaricales</taxon>
        <taxon>Agaricineae</taxon>
        <taxon>Psathyrellaceae</taxon>
        <taxon>Ephemerocybe</taxon>
    </lineage>
</organism>
<evidence type="ECO:0000313" key="2">
    <source>
        <dbReference type="EMBL" id="KAF6753338.1"/>
    </source>
</evidence>
<protein>
    <submittedName>
        <fullName evidence="2">Uncharacterized protein</fullName>
    </submittedName>
</protein>
<dbReference type="OrthoDB" id="2757691at2759"/>